<reference evidence="1" key="1">
    <citation type="journal article" date="2021" name="Proc. Natl. Acad. Sci. U.S.A.">
        <title>A Catalog of Tens of Thousands of Viruses from Human Metagenomes Reveals Hidden Associations with Chronic Diseases.</title>
        <authorList>
            <person name="Tisza M.J."/>
            <person name="Buck C.B."/>
        </authorList>
    </citation>
    <scope>NUCLEOTIDE SEQUENCE</scope>
    <source>
        <strain evidence="1">Ctshb19</strain>
    </source>
</reference>
<organism evidence="1">
    <name type="scientific">Myoviridae sp. ctshb19</name>
    <dbReference type="NCBI Taxonomy" id="2825194"/>
    <lineage>
        <taxon>Viruses</taxon>
        <taxon>Duplodnaviria</taxon>
        <taxon>Heunggongvirae</taxon>
        <taxon>Uroviricota</taxon>
        <taxon>Caudoviricetes</taxon>
    </lineage>
</organism>
<sequence>MKYEVFQVTKKRMTFEVGVMHHEALTHSDVADGMRESIAEAYQVKPIDVKVVGAGFCSFEYPIKCWGTSESLGISTRGRADEDALTTSINHYGNADRSPYNQIASLMQNLAFSIGTEVRTMGEKRFVVAQEISVFDMVSDGYVELEMGMQLQYIGPTLDGEGSPVQMFRVTPQSNFYADYGDCILHFHDRKLAALFEDGPEIRKLTEQSSFVIGDDSVVLLASLTDPYPLDGPSEEVVARYSYLHGNGTFYTKEGTLQELCKFFNVEIE</sequence>
<dbReference type="EMBL" id="BK016086">
    <property type="protein sequence ID" value="DAF93541.1"/>
    <property type="molecule type" value="Genomic_DNA"/>
</dbReference>
<accession>A0A8S5UGD4</accession>
<name>A0A8S5UGD4_9CAUD</name>
<evidence type="ECO:0000313" key="1">
    <source>
        <dbReference type="EMBL" id="DAF93541.1"/>
    </source>
</evidence>
<protein>
    <submittedName>
        <fullName evidence="1">Uncharacterized protein</fullName>
    </submittedName>
</protein>
<proteinExistence type="predicted"/>